<dbReference type="InterPro" id="IPR023387">
    <property type="entry name" value="DUF1653-like_dom"/>
</dbReference>
<accession>A0A0A7ECM3</accession>
<evidence type="ECO:0000313" key="2">
    <source>
        <dbReference type="EMBL" id="AIY64339.1"/>
    </source>
</evidence>
<gene>
    <name evidence="2" type="ORF">OM33_03615</name>
</gene>
<evidence type="ECO:0000313" key="3">
    <source>
        <dbReference type="Proteomes" id="UP000030341"/>
    </source>
</evidence>
<feature type="domain" description="DUF1653" evidence="1">
    <location>
        <begin position="6"/>
        <end position="66"/>
    </location>
</feature>
<dbReference type="EMBL" id="CP009888">
    <property type="protein sequence ID" value="AIY64339.1"/>
    <property type="molecule type" value="Genomic_DNA"/>
</dbReference>
<evidence type="ECO:0000259" key="1">
    <source>
        <dbReference type="Pfam" id="PF07866"/>
    </source>
</evidence>
<dbReference type="eggNOG" id="COG4728">
    <property type="taxonomic scope" value="Bacteria"/>
</dbReference>
<dbReference type="AlphaFoldDB" id="A0A0A7ECM3"/>
<dbReference type="KEGG" id="pseo:OM33_03615"/>
<keyword evidence="3" id="KW-1185">Reference proteome</keyword>
<name>A0A0A7ECM3_9GAMM</name>
<dbReference type="OrthoDB" id="371169at2"/>
<sequence>MKIKPGKFQHFKGNFYQVIDTVTHSETQETLVLYKPLYGEQALWVRPIEMFLEEIERDGKVFKRFSLVE</sequence>
<dbReference type="InterPro" id="IPR037135">
    <property type="entry name" value="DUF1653-like_dom_sf"/>
</dbReference>
<proteinExistence type="predicted"/>
<dbReference type="STRING" id="1348114.OM33_03615"/>
<dbReference type="RefSeq" id="WP_038638878.1">
    <property type="nucleotide sequence ID" value="NZ_CP009888.1"/>
</dbReference>
<reference evidence="2 3" key="1">
    <citation type="submission" date="2014-11" db="EMBL/GenBank/DDBJ databases">
        <title>Complete Genome Sequence of Pseudoalteromonas sp. Strain OCN003 Isolated from Kaneohe Bay, Oahu, Hawaii.</title>
        <authorList>
            <person name="Beurmann S."/>
            <person name="Videau P."/>
            <person name="Ushijima B."/>
            <person name="Smith A.M."/>
            <person name="Aeby G.S."/>
            <person name="Callahan S.M."/>
            <person name="Belcaid M."/>
        </authorList>
    </citation>
    <scope>NUCLEOTIDE SEQUENCE [LARGE SCALE GENOMIC DNA]</scope>
    <source>
        <strain evidence="2 3">OCN003</strain>
    </source>
</reference>
<dbReference type="HOGENOM" id="CLU_097488_4_2_6"/>
<dbReference type="Pfam" id="PF07866">
    <property type="entry name" value="DUF1653"/>
    <property type="match status" value="1"/>
</dbReference>
<dbReference type="Gene3D" id="2.30.30.320">
    <property type="entry name" value="DUF1653-like domain"/>
    <property type="match status" value="1"/>
</dbReference>
<dbReference type="Proteomes" id="UP000030341">
    <property type="component" value="Chromosome 1"/>
</dbReference>
<organism evidence="2 3">
    <name type="scientific">Pseudoalteromonas piratica</name>
    <dbReference type="NCBI Taxonomy" id="1348114"/>
    <lineage>
        <taxon>Bacteria</taxon>
        <taxon>Pseudomonadati</taxon>
        <taxon>Pseudomonadota</taxon>
        <taxon>Gammaproteobacteria</taxon>
        <taxon>Alteromonadales</taxon>
        <taxon>Pseudoalteromonadaceae</taxon>
        <taxon>Pseudoalteromonas</taxon>
    </lineage>
</organism>
<protein>
    <recommendedName>
        <fullName evidence="1">DUF1653 domain-containing protein</fullName>
    </recommendedName>
</protein>